<dbReference type="InterPro" id="IPR013088">
    <property type="entry name" value="Znf_NHR/GATA"/>
</dbReference>
<organism evidence="14 15">
    <name type="scientific">Eptatretus burgeri</name>
    <name type="common">Inshore hagfish</name>
    <dbReference type="NCBI Taxonomy" id="7764"/>
    <lineage>
        <taxon>Eukaryota</taxon>
        <taxon>Metazoa</taxon>
        <taxon>Chordata</taxon>
        <taxon>Craniata</taxon>
        <taxon>Vertebrata</taxon>
        <taxon>Cyclostomata</taxon>
        <taxon>Myxini</taxon>
        <taxon>Myxiniformes</taxon>
        <taxon>Myxinidae</taxon>
        <taxon>Eptatretinae</taxon>
        <taxon>Eptatretus</taxon>
    </lineage>
</organism>
<dbReference type="GO" id="GO:0048384">
    <property type="term" value="P:retinoic acid receptor signaling pathway"/>
    <property type="evidence" value="ECO:0007669"/>
    <property type="project" value="TreeGrafter"/>
</dbReference>
<dbReference type="SMART" id="SM00430">
    <property type="entry name" value="HOLI"/>
    <property type="match status" value="1"/>
</dbReference>
<feature type="domain" description="NR LBD" evidence="13">
    <location>
        <begin position="134"/>
        <end position="379"/>
    </location>
</feature>
<dbReference type="InterPro" id="IPR000536">
    <property type="entry name" value="Nucl_hrmn_rcpt_lig-bd"/>
</dbReference>
<keyword evidence="9 10" id="KW-0539">Nucleus</keyword>
<evidence type="ECO:0000256" key="10">
    <source>
        <dbReference type="RuleBase" id="RU004334"/>
    </source>
</evidence>
<keyword evidence="6 10" id="KW-0238">DNA-binding</keyword>
<evidence type="ECO:0000256" key="11">
    <source>
        <dbReference type="SAM" id="MobiDB-lite"/>
    </source>
</evidence>
<dbReference type="GO" id="GO:0008270">
    <property type="term" value="F:zinc ion binding"/>
    <property type="evidence" value="ECO:0007669"/>
    <property type="project" value="UniProtKB-KW"/>
</dbReference>
<dbReference type="PRINTS" id="PR00398">
    <property type="entry name" value="STRDHORMONER"/>
</dbReference>
<feature type="domain" description="Nuclear receptor" evidence="12">
    <location>
        <begin position="41"/>
        <end position="118"/>
    </location>
</feature>
<dbReference type="PROSITE" id="PS00031">
    <property type="entry name" value="NUCLEAR_REC_DBD_1"/>
    <property type="match status" value="1"/>
</dbReference>
<dbReference type="InterPro" id="IPR001728">
    <property type="entry name" value="ThyrH_rcpt"/>
</dbReference>
<dbReference type="GO" id="GO:0000978">
    <property type="term" value="F:RNA polymerase II cis-regulatory region sequence-specific DNA binding"/>
    <property type="evidence" value="ECO:0007669"/>
    <property type="project" value="TreeGrafter"/>
</dbReference>
<proteinExistence type="inferred from homology"/>
<dbReference type="Gene3D" id="1.10.565.10">
    <property type="entry name" value="Retinoid X Receptor"/>
    <property type="match status" value="1"/>
</dbReference>
<dbReference type="InterPro" id="IPR050234">
    <property type="entry name" value="Nuclear_hormone_rcpt_NR1"/>
</dbReference>
<dbReference type="GO" id="GO:0004879">
    <property type="term" value="F:nuclear receptor activity"/>
    <property type="evidence" value="ECO:0007669"/>
    <property type="project" value="Ensembl"/>
</dbReference>
<evidence type="ECO:0000256" key="1">
    <source>
        <dbReference type="ARBA" id="ARBA00008092"/>
    </source>
</evidence>
<keyword evidence="4 10" id="KW-0862">Zinc</keyword>
<sequence>SPMASDDESLVQHPQPSSSSSPASPAHRQADMYIPSYMGKDELCAVCGDKATGYHYHCLTCEGCKGFFRRTVQKSLESTYSCKVVGRCNIDRTSRSHCQRCRYDKCIAMGMALDLVLDNGRRQAKRRLIDNNRQKRRHKETIRQAHRATSAQGNCWKEHRRFLHEAIGPTLTPPAEDDLDKVNMKAFCKFLSIITPAITRVVDFAKRLPKFCELPCEDQIVLLKGCCMEIMSLRAAVRYDSESKTLTLNGEIAVTREQFKHGGLGAVSDSIFDLAQSLAAFNLDDTEVALLQAVLLFSSDRPGLHGVVAVEQAQDEYLLTLEHYINHKARSIQYFWPKLLMKVTDLRLIGASHSAQLLHMKVECPTELFPPLFLEVFED</sequence>
<dbReference type="GO" id="GO:0002154">
    <property type="term" value="P:thyroid hormone receptor signaling pathway"/>
    <property type="evidence" value="ECO:0007669"/>
    <property type="project" value="Ensembl"/>
</dbReference>
<name>A0A8C4QB30_EPTBU</name>
<evidence type="ECO:0000256" key="4">
    <source>
        <dbReference type="ARBA" id="ARBA00022833"/>
    </source>
</evidence>
<evidence type="ECO:0000256" key="7">
    <source>
        <dbReference type="ARBA" id="ARBA00023163"/>
    </source>
</evidence>
<dbReference type="GO" id="GO:0000122">
    <property type="term" value="P:negative regulation of transcription by RNA polymerase II"/>
    <property type="evidence" value="ECO:0007669"/>
    <property type="project" value="TreeGrafter"/>
</dbReference>
<reference evidence="14" key="1">
    <citation type="submission" date="2025-08" db="UniProtKB">
        <authorList>
            <consortium name="Ensembl"/>
        </authorList>
    </citation>
    <scope>IDENTIFICATION</scope>
</reference>
<reference evidence="14" key="2">
    <citation type="submission" date="2025-09" db="UniProtKB">
        <authorList>
            <consortium name="Ensembl"/>
        </authorList>
    </citation>
    <scope>IDENTIFICATION</scope>
</reference>
<evidence type="ECO:0000256" key="2">
    <source>
        <dbReference type="ARBA" id="ARBA00022723"/>
    </source>
</evidence>
<dbReference type="PRINTS" id="PR00047">
    <property type="entry name" value="STROIDFINGER"/>
</dbReference>
<evidence type="ECO:0000256" key="8">
    <source>
        <dbReference type="ARBA" id="ARBA00023170"/>
    </source>
</evidence>
<evidence type="ECO:0000259" key="12">
    <source>
        <dbReference type="PROSITE" id="PS51030"/>
    </source>
</evidence>
<protein>
    <submittedName>
        <fullName evidence="14">Thyroid hormone receptor beta</fullName>
    </submittedName>
</protein>
<comment type="subcellular location">
    <subcellularLocation>
        <location evidence="10">Nucleus</location>
    </subcellularLocation>
</comment>
<evidence type="ECO:0000256" key="6">
    <source>
        <dbReference type="ARBA" id="ARBA00023125"/>
    </source>
</evidence>
<dbReference type="GO" id="GO:0045944">
    <property type="term" value="P:positive regulation of transcription by RNA polymerase II"/>
    <property type="evidence" value="ECO:0007669"/>
    <property type="project" value="TreeGrafter"/>
</dbReference>
<keyword evidence="3 10" id="KW-0863">Zinc-finger</keyword>
<dbReference type="InterPro" id="IPR001628">
    <property type="entry name" value="Znf_hrmn_rcpt"/>
</dbReference>
<evidence type="ECO:0000256" key="9">
    <source>
        <dbReference type="ARBA" id="ARBA00023242"/>
    </source>
</evidence>
<evidence type="ECO:0000313" key="15">
    <source>
        <dbReference type="Proteomes" id="UP000694388"/>
    </source>
</evidence>
<keyword evidence="15" id="KW-1185">Reference proteome</keyword>
<dbReference type="OMA" id="PSMEQAW"/>
<dbReference type="PROSITE" id="PS51843">
    <property type="entry name" value="NR_LBD"/>
    <property type="match status" value="1"/>
</dbReference>
<comment type="similarity">
    <text evidence="1">Belongs to the nuclear hormone receptor family. NR1 subfamily.</text>
</comment>
<dbReference type="Proteomes" id="UP000694388">
    <property type="component" value="Unplaced"/>
</dbReference>
<keyword evidence="5 10" id="KW-0805">Transcription regulation</keyword>
<keyword evidence="8 10" id="KW-0675">Receptor</keyword>
<dbReference type="Pfam" id="PF00104">
    <property type="entry name" value="Hormone_recep"/>
    <property type="match status" value="1"/>
</dbReference>
<dbReference type="GO" id="GO:0046549">
    <property type="term" value="P:retinal cone cell development"/>
    <property type="evidence" value="ECO:0007669"/>
    <property type="project" value="Ensembl"/>
</dbReference>
<dbReference type="Pfam" id="PF00105">
    <property type="entry name" value="zf-C4"/>
    <property type="match status" value="1"/>
</dbReference>
<keyword evidence="2 10" id="KW-0479">Metal-binding</keyword>
<evidence type="ECO:0000313" key="14">
    <source>
        <dbReference type="Ensembl" id="ENSEBUP00000012420.1"/>
    </source>
</evidence>
<dbReference type="PROSITE" id="PS51030">
    <property type="entry name" value="NUCLEAR_REC_DBD_2"/>
    <property type="match status" value="1"/>
</dbReference>
<evidence type="ECO:0000256" key="3">
    <source>
        <dbReference type="ARBA" id="ARBA00022771"/>
    </source>
</evidence>
<feature type="compositionally biased region" description="Low complexity" evidence="11">
    <location>
        <begin position="12"/>
        <end position="27"/>
    </location>
</feature>
<dbReference type="GO" id="GO:0042671">
    <property type="term" value="P:retinal cone cell fate determination"/>
    <property type="evidence" value="ECO:0007669"/>
    <property type="project" value="Ensembl"/>
</dbReference>
<dbReference type="SUPFAM" id="SSF48508">
    <property type="entry name" value="Nuclear receptor ligand-binding domain"/>
    <property type="match status" value="1"/>
</dbReference>
<dbReference type="GO" id="GO:0090575">
    <property type="term" value="C:RNA polymerase II transcription regulator complex"/>
    <property type="evidence" value="ECO:0007669"/>
    <property type="project" value="TreeGrafter"/>
</dbReference>
<dbReference type="GO" id="GO:0048839">
    <property type="term" value="P:inner ear development"/>
    <property type="evidence" value="ECO:0007669"/>
    <property type="project" value="Ensembl"/>
</dbReference>
<dbReference type="Ensembl" id="ENSEBUT00000012996.1">
    <property type="protein sequence ID" value="ENSEBUP00000012420.1"/>
    <property type="gene ID" value="ENSEBUG00000007904.1"/>
</dbReference>
<dbReference type="InterPro" id="IPR035500">
    <property type="entry name" value="NHR-like_dom_sf"/>
</dbReference>
<dbReference type="CDD" id="cd06935">
    <property type="entry name" value="NR_LBD_TR"/>
    <property type="match status" value="1"/>
</dbReference>
<feature type="region of interest" description="Disordered" evidence="11">
    <location>
        <begin position="1"/>
        <end position="27"/>
    </location>
</feature>
<evidence type="ECO:0000256" key="5">
    <source>
        <dbReference type="ARBA" id="ARBA00023015"/>
    </source>
</evidence>
<dbReference type="CDD" id="cd06961">
    <property type="entry name" value="NR_DBD_TR"/>
    <property type="match status" value="1"/>
</dbReference>
<dbReference type="SUPFAM" id="SSF57716">
    <property type="entry name" value="Glucocorticoid receptor-like (DNA-binding domain)"/>
    <property type="match status" value="1"/>
</dbReference>
<accession>A0A8C4QB30</accession>
<dbReference type="GeneTree" id="ENSGT00940000156809"/>
<evidence type="ECO:0000259" key="13">
    <source>
        <dbReference type="PROSITE" id="PS51843"/>
    </source>
</evidence>
<dbReference type="SMART" id="SM00399">
    <property type="entry name" value="ZnF_C4"/>
    <property type="match status" value="1"/>
</dbReference>
<keyword evidence="7 10" id="KW-0804">Transcription</keyword>
<dbReference type="AlphaFoldDB" id="A0A8C4QB30"/>
<dbReference type="PANTHER" id="PTHR24082:SF330">
    <property type="entry name" value="THYROID HORMONE RECEPTOR BETA"/>
    <property type="match status" value="1"/>
</dbReference>
<dbReference type="PRINTS" id="PR00546">
    <property type="entry name" value="THYROIDHORMR"/>
</dbReference>
<dbReference type="InterPro" id="IPR001723">
    <property type="entry name" value="Nuclear_hrmn_rcpt"/>
</dbReference>
<dbReference type="Gene3D" id="3.30.50.10">
    <property type="entry name" value="Erythroid Transcription Factor GATA-1, subunit A"/>
    <property type="match status" value="1"/>
</dbReference>
<dbReference type="PANTHER" id="PTHR24082">
    <property type="entry name" value="NUCLEAR HORMONE RECEPTOR"/>
    <property type="match status" value="1"/>
</dbReference>